<gene>
    <name evidence="1" type="ORF">ACFFSA_04330</name>
</gene>
<reference evidence="1 2" key="1">
    <citation type="submission" date="2024-09" db="EMBL/GenBank/DDBJ databases">
        <authorList>
            <person name="Sun Q."/>
            <person name="Mori K."/>
        </authorList>
    </citation>
    <scope>NUCLEOTIDE SEQUENCE [LARGE SCALE GENOMIC DNA]</scope>
    <source>
        <strain evidence="1 2">JCM 3143</strain>
    </source>
</reference>
<organism evidence="1 2">
    <name type="scientific">Nonomuraea helvata</name>
    <dbReference type="NCBI Taxonomy" id="37484"/>
    <lineage>
        <taxon>Bacteria</taxon>
        <taxon>Bacillati</taxon>
        <taxon>Actinomycetota</taxon>
        <taxon>Actinomycetes</taxon>
        <taxon>Streptosporangiales</taxon>
        <taxon>Streptosporangiaceae</taxon>
        <taxon>Nonomuraea</taxon>
    </lineage>
</organism>
<dbReference type="Proteomes" id="UP001589532">
    <property type="component" value="Unassembled WGS sequence"/>
</dbReference>
<keyword evidence="2" id="KW-1185">Reference proteome</keyword>
<evidence type="ECO:0000313" key="1">
    <source>
        <dbReference type="EMBL" id="MFB9622300.1"/>
    </source>
</evidence>
<dbReference type="EMBL" id="JBHMBW010000003">
    <property type="protein sequence ID" value="MFB9622300.1"/>
    <property type="molecule type" value="Genomic_DNA"/>
</dbReference>
<proteinExistence type="predicted"/>
<protein>
    <submittedName>
        <fullName evidence="1">Uncharacterized protein</fullName>
    </submittedName>
</protein>
<evidence type="ECO:0000313" key="2">
    <source>
        <dbReference type="Proteomes" id="UP001589532"/>
    </source>
</evidence>
<comment type="caution">
    <text evidence="1">The sequence shown here is derived from an EMBL/GenBank/DDBJ whole genome shotgun (WGS) entry which is preliminary data.</text>
</comment>
<accession>A0ABV5RS99</accession>
<sequence>MSEFAAICSLIASAPEMMSPMALITLSVAAAMAAYTARLKFAGL</sequence>
<dbReference type="RefSeq" id="WP_344997203.1">
    <property type="nucleotide sequence ID" value="NZ_BAAAXV010000009.1"/>
</dbReference>
<name>A0ABV5RS99_9ACTN</name>